<dbReference type="EMBL" id="PDEA01000001">
    <property type="protein sequence ID" value="PEH90154.1"/>
    <property type="molecule type" value="Genomic_DNA"/>
</dbReference>
<evidence type="ECO:0000256" key="7">
    <source>
        <dbReference type="RuleBase" id="RU003991"/>
    </source>
</evidence>
<evidence type="ECO:0000313" key="9">
    <source>
        <dbReference type="EMBL" id="PEH90154.1"/>
    </source>
</evidence>
<keyword evidence="3 7" id="KW-0378">Hydrolase</keyword>
<dbReference type="OrthoDB" id="9802364at2"/>
<gene>
    <name evidence="9" type="ORF">CRM82_17555</name>
</gene>
<dbReference type="CDD" id="cd06529">
    <property type="entry name" value="S24_LexA-like"/>
    <property type="match status" value="1"/>
</dbReference>
<dbReference type="AlphaFoldDB" id="A0A2A7UY24"/>
<dbReference type="InterPro" id="IPR006197">
    <property type="entry name" value="Peptidase_S24_LexA"/>
</dbReference>
<dbReference type="RefSeq" id="WP_066533785.1">
    <property type="nucleotide sequence ID" value="NZ_PDEA01000001.1"/>
</dbReference>
<dbReference type="GO" id="GO:0016787">
    <property type="term" value="F:hydrolase activity"/>
    <property type="evidence" value="ECO:0007669"/>
    <property type="project" value="UniProtKB-KW"/>
</dbReference>
<feature type="domain" description="Peptidase S24/S26A/S26B/S26C" evidence="8">
    <location>
        <begin position="26"/>
        <end position="138"/>
    </location>
</feature>
<sequence length="148" mass="16250">MYSNRLLAGIPVPAIVSPMPLPMAVSSVRGGFPSPAADFAVTRIDLARELTQHSLCTFILRLAGDSMEGAGIFDGDLLVVDKYLKPIHGDIVIAELDGEFTCKRLHIRNGQFMLRPENPTYPDIRPKDGQSIEVWGVVTSAVKRFRTV</sequence>
<proteinExistence type="inferred from homology"/>
<evidence type="ECO:0000256" key="3">
    <source>
        <dbReference type="ARBA" id="ARBA00022801"/>
    </source>
</evidence>
<dbReference type="PANTHER" id="PTHR33516">
    <property type="entry name" value="LEXA REPRESSOR"/>
    <property type="match status" value="1"/>
</dbReference>
<name>A0A2A7UY24_COMTR</name>
<dbReference type="Proteomes" id="UP000220246">
    <property type="component" value="Unassembled WGS sequence"/>
</dbReference>
<comment type="similarity">
    <text evidence="1 7">Belongs to the peptidase S24 family.</text>
</comment>
<dbReference type="GO" id="GO:0003677">
    <property type="term" value="F:DNA binding"/>
    <property type="evidence" value="ECO:0007669"/>
    <property type="project" value="InterPro"/>
</dbReference>
<evidence type="ECO:0000256" key="6">
    <source>
        <dbReference type="ARBA" id="ARBA00023236"/>
    </source>
</evidence>
<evidence type="ECO:0000256" key="1">
    <source>
        <dbReference type="ARBA" id="ARBA00007484"/>
    </source>
</evidence>
<dbReference type="GeneID" id="80802430"/>
<evidence type="ECO:0000259" key="8">
    <source>
        <dbReference type="Pfam" id="PF00717"/>
    </source>
</evidence>
<keyword evidence="6" id="KW-0742">SOS response</keyword>
<dbReference type="InterPro" id="IPR015927">
    <property type="entry name" value="Peptidase_S24_S26A/B/C"/>
</dbReference>
<dbReference type="SUPFAM" id="SSF51306">
    <property type="entry name" value="LexA/Signal peptidase"/>
    <property type="match status" value="1"/>
</dbReference>
<dbReference type="PANTHER" id="PTHR33516:SF2">
    <property type="entry name" value="LEXA REPRESSOR-RELATED"/>
    <property type="match status" value="1"/>
</dbReference>
<keyword evidence="5" id="KW-0234">DNA repair</keyword>
<keyword evidence="2" id="KW-0227">DNA damage</keyword>
<keyword evidence="10" id="KW-1185">Reference proteome</keyword>
<dbReference type="InterPro" id="IPR050077">
    <property type="entry name" value="LexA_repressor"/>
</dbReference>
<dbReference type="InterPro" id="IPR036286">
    <property type="entry name" value="LexA/Signal_pep-like_sf"/>
</dbReference>
<dbReference type="GO" id="GO:0006355">
    <property type="term" value="P:regulation of DNA-templated transcription"/>
    <property type="evidence" value="ECO:0007669"/>
    <property type="project" value="InterPro"/>
</dbReference>
<evidence type="ECO:0000256" key="5">
    <source>
        <dbReference type="ARBA" id="ARBA00023204"/>
    </source>
</evidence>
<protein>
    <submittedName>
        <fullName evidence="9">Phage repressor protein</fullName>
    </submittedName>
</protein>
<keyword evidence="4 7" id="KW-0068">Autocatalytic cleavage</keyword>
<dbReference type="Pfam" id="PF00717">
    <property type="entry name" value="Peptidase_S24"/>
    <property type="match status" value="1"/>
</dbReference>
<dbReference type="PRINTS" id="PR00726">
    <property type="entry name" value="LEXASERPTASE"/>
</dbReference>
<dbReference type="GO" id="GO:0009432">
    <property type="term" value="P:SOS response"/>
    <property type="evidence" value="ECO:0007669"/>
    <property type="project" value="UniProtKB-KW"/>
</dbReference>
<reference evidence="10" key="1">
    <citation type="submission" date="2017-09" db="EMBL/GenBank/DDBJ databases">
        <title>FDA dAtabase for Regulatory Grade micrObial Sequences (FDA-ARGOS): Supporting development and validation of Infectious Disease Dx tests.</title>
        <authorList>
            <person name="Minogue T."/>
            <person name="Wolcott M."/>
            <person name="Wasieloski L."/>
            <person name="Aguilar W."/>
            <person name="Moore D."/>
            <person name="Tallon L."/>
            <person name="Sadzewicz L."/>
            <person name="Ott S."/>
            <person name="Zhao X."/>
            <person name="Nagaraj S."/>
            <person name="Vavikolanu K."/>
            <person name="Aluvathingal J."/>
            <person name="Nadendla S."/>
            <person name="Sichtig H."/>
        </authorList>
    </citation>
    <scope>NUCLEOTIDE SEQUENCE [LARGE SCALE GENOMIC DNA]</scope>
    <source>
        <strain evidence="10">FDAARGOS_394</strain>
    </source>
</reference>
<dbReference type="Gene3D" id="2.10.109.10">
    <property type="entry name" value="Umud Fragment, subunit A"/>
    <property type="match status" value="1"/>
</dbReference>
<dbReference type="STRING" id="1219032.GCA_001515545_00867"/>
<dbReference type="GO" id="GO:0006281">
    <property type="term" value="P:DNA repair"/>
    <property type="evidence" value="ECO:0007669"/>
    <property type="project" value="UniProtKB-KW"/>
</dbReference>
<dbReference type="NCBIfam" id="NF007621">
    <property type="entry name" value="PRK10276.1"/>
    <property type="match status" value="1"/>
</dbReference>
<evidence type="ECO:0000256" key="4">
    <source>
        <dbReference type="ARBA" id="ARBA00022813"/>
    </source>
</evidence>
<accession>A0A2A7UY24</accession>
<organism evidence="9 10">
    <name type="scientific">Comamonas terrigena</name>
    <dbReference type="NCBI Taxonomy" id="32013"/>
    <lineage>
        <taxon>Bacteria</taxon>
        <taxon>Pseudomonadati</taxon>
        <taxon>Pseudomonadota</taxon>
        <taxon>Betaproteobacteria</taxon>
        <taxon>Burkholderiales</taxon>
        <taxon>Comamonadaceae</taxon>
        <taxon>Comamonas</taxon>
    </lineage>
</organism>
<dbReference type="InterPro" id="IPR039418">
    <property type="entry name" value="LexA-like"/>
</dbReference>
<evidence type="ECO:0000256" key="2">
    <source>
        <dbReference type="ARBA" id="ARBA00022763"/>
    </source>
</evidence>
<evidence type="ECO:0000313" key="10">
    <source>
        <dbReference type="Proteomes" id="UP000220246"/>
    </source>
</evidence>
<comment type="caution">
    <text evidence="9">The sequence shown here is derived from an EMBL/GenBank/DDBJ whole genome shotgun (WGS) entry which is preliminary data.</text>
</comment>